<dbReference type="InParanoid" id="A0A177CGT4"/>
<accession>A0A177CGT4</accession>
<gene>
    <name evidence="1" type="ORF">CC84DRAFT_1185793</name>
</gene>
<evidence type="ECO:0000313" key="2">
    <source>
        <dbReference type="Proteomes" id="UP000077069"/>
    </source>
</evidence>
<dbReference type="GeneID" id="28764307"/>
<reference evidence="1 2" key="1">
    <citation type="submission" date="2016-05" db="EMBL/GenBank/DDBJ databases">
        <title>Comparative analysis of secretome profiles of manganese(II)-oxidizing ascomycete fungi.</title>
        <authorList>
            <consortium name="DOE Joint Genome Institute"/>
            <person name="Zeiner C.A."/>
            <person name="Purvine S.O."/>
            <person name="Zink E.M."/>
            <person name="Wu S."/>
            <person name="Pasa-Tolic L."/>
            <person name="Chaput D.L."/>
            <person name="Haridas S."/>
            <person name="Grigoriev I.V."/>
            <person name="Santelli C.M."/>
            <person name="Hansel C.M."/>
        </authorList>
    </citation>
    <scope>NUCLEOTIDE SEQUENCE [LARGE SCALE GENOMIC DNA]</scope>
    <source>
        <strain evidence="1 2">AP3s5-JAC2a</strain>
    </source>
</reference>
<evidence type="ECO:0000313" key="1">
    <source>
        <dbReference type="EMBL" id="OAG06556.1"/>
    </source>
</evidence>
<dbReference type="RefSeq" id="XP_018036921.1">
    <property type="nucleotide sequence ID" value="XM_018180821.1"/>
</dbReference>
<sequence>MGQKPLSDEQYRSAFDVLVQGSKMSYRDFIIPQLSQLLRPLVDAQSSISVLEVGPGPSSIFGHLPDRLRRKIGRYAAFQPNSLFANETYDIVLFCHSMYGMKSKRRVMEHALRMVKNRPQKGLVVVFHRSGSLHFEDPVCHKMAFFGNGVVRVVDDNQDTDVGNPIPADWRQVCRTLGRRGEAYSNHLLFSAPEAMVVLTHDATSLPELTTQVPLADSGTTIKNWMARS</sequence>
<organism evidence="1 2">
    <name type="scientific">Paraphaeosphaeria sporulosa</name>
    <dbReference type="NCBI Taxonomy" id="1460663"/>
    <lineage>
        <taxon>Eukaryota</taxon>
        <taxon>Fungi</taxon>
        <taxon>Dikarya</taxon>
        <taxon>Ascomycota</taxon>
        <taxon>Pezizomycotina</taxon>
        <taxon>Dothideomycetes</taxon>
        <taxon>Pleosporomycetidae</taxon>
        <taxon>Pleosporales</taxon>
        <taxon>Massarineae</taxon>
        <taxon>Didymosphaeriaceae</taxon>
        <taxon>Paraphaeosphaeria</taxon>
    </lineage>
</organism>
<dbReference type="STRING" id="1460663.A0A177CGT4"/>
<protein>
    <recommendedName>
        <fullName evidence="3">Methyltransferase type 11 domain-containing protein</fullName>
    </recommendedName>
</protein>
<dbReference type="Proteomes" id="UP000077069">
    <property type="component" value="Unassembled WGS sequence"/>
</dbReference>
<dbReference type="SUPFAM" id="SSF53335">
    <property type="entry name" value="S-adenosyl-L-methionine-dependent methyltransferases"/>
    <property type="match status" value="1"/>
</dbReference>
<dbReference type="AlphaFoldDB" id="A0A177CGT4"/>
<dbReference type="InterPro" id="IPR029063">
    <property type="entry name" value="SAM-dependent_MTases_sf"/>
</dbReference>
<dbReference type="EMBL" id="KV441551">
    <property type="protein sequence ID" value="OAG06556.1"/>
    <property type="molecule type" value="Genomic_DNA"/>
</dbReference>
<keyword evidence="2" id="KW-1185">Reference proteome</keyword>
<evidence type="ECO:0008006" key="3">
    <source>
        <dbReference type="Google" id="ProtNLM"/>
    </source>
</evidence>
<dbReference type="OrthoDB" id="363185at2759"/>
<name>A0A177CGT4_9PLEO</name>
<proteinExistence type="predicted"/>